<dbReference type="SUPFAM" id="SSF144232">
    <property type="entry name" value="HIT/MYND zinc finger-like"/>
    <property type="match status" value="1"/>
</dbReference>
<evidence type="ECO:0000256" key="3">
    <source>
        <dbReference type="ARBA" id="ARBA00022833"/>
    </source>
</evidence>
<feature type="compositionally biased region" description="Basic and acidic residues" evidence="5">
    <location>
        <begin position="46"/>
        <end position="67"/>
    </location>
</feature>
<protein>
    <recommendedName>
        <fullName evidence="6">MYND-type domain-containing protein</fullName>
    </recommendedName>
</protein>
<evidence type="ECO:0000256" key="2">
    <source>
        <dbReference type="ARBA" id="ARBA00022771"/>
    </source>
</evidence>
<dbReference type="GO" id="GO:0008270">
    <property type="term" value="F:zinc ion binding"/>
    <property type="evidence" value="ECO:0007669"/>
    <property type="project" value="UniProtKB-KW"/>
</dbReference>
<keyword evidence="3" id="KW-0862">Zinc</keyword>
<dbReference type="AlphaFoldDB" id="A0AAD7B8N4"/>
<evidence type="ECO:0000256" key="5">
    <source>
        <dbReference type="SAM" id="MobiDB-lite"/>
    </source>
</evidence>
<keyword evidence="8" id="KW-1185">Reference proteome</keyword>
<sequence length="323" mass="36374">MPPFILTSGNQRVTNFKTEYIPGFDNPLTTWEIPVPGSGDEGPSDSESKSEEEGDADKKDAKAKSDNGWRNVQWINTAGDGYGAHATTFGDIADKIPSKPSLKRSCDNCGKRPDQNGSGYSVCGKCRVSCYCSRECQTNHWKQHKGLCRTRVKHREMEVEVEAQALRSRRIFVSNAVIRKWYYDNVDIVDYIIVQTLELYKGRADSLWRTHAVVFWIDGGTKGASASSTDLEFDDAQAVSFPDLARRDRLDVAPEFMQLMGAGRKIVLVFLPNGNTDLMGVEAHDLPEEGEWEGMKRDEMWRMHVRMRDMAKGTMGDEEVDSE</sequence>
<evidence type="ECO:0000313" key="8">
    <source>
        <dbReference type="Proteomes" id="UP001221142"/>
    </source>
</evidence>
<dbReference type="Proteomes" id="UP001221142">
    <property type="component" value="Unassembled WGS sequence"/>
</dbReference>
<dbReference type="InterPro" id="IPR002893">
    <property type="entry name" value="Znf_MYND"/>
</dbReference>
<feature type="domain" description="MYND-type" evidence="6">
    <location>
        <begin position="106"/>
        <end position="148"/>
    </location>
</feature>
<keyword evidence="2 4" id="KW-0863">Zinc-finger</keyword>
<comment type="caution">
    <text evidence="7">The sequence shown here is derived from an EMBL/GenBank/DDBJ whole genome shotgun (WGS) entry which is preliminary data.</text>
</comment>
<dbReference type="Gene3D" id="6.10.140.2220">
    <property type="match status" value="1"/>
</dbReference>
<gene>
    <name evidence="7" type="ORF">FB45DRAFT_273148</name>
</gene>
<evidence type="ECO:0000259" key="6">
    <source>
        <dbReference type="PROSITE" id="PS50865"/>
    </source>
</evidence>
<dbReference type="Pfam" id="PF01753">
    <property type="entry name" value="zf-MYND"/>
    <property type="match status" value="1"/>
</dbReference>
<dbReference type="PROSITE" id="PS01360">
    <property type="entry name" value="ZF_MYND_1"/>
    <property type="match status" value="1"/>
</dbReference>
<evidence type="ECO:0000256" key="4">
    <source>
        <dbReference type="PROSITE-ProRule" id="PRU00134"/>
    </source>
</evidence>
<reference evidence="7" key="1">
    <citation type="submission" date="2023-03" db="EMBL/GenBank/DDBJ databases">
        <title>Massive genome expansion in bonnet fungi (Mycena s.s.) driven by repeated elements and novel gene families across ecological guilds.</title>
        <authorList>
            <consortium name="Lawrence Berkeley National Laboratory"/>
            <person name="Harder C.B."/>
            <person name="Miyauchi S."/>
            <person name="Viragh M."/>
            <person name="Kuo A."/>
            <person name="Thoen E."/>
            <person name="Andreopoulos B."/>
            <person name="Lu D."/>
            <person name="Skrede I."/>
            <person name="Drula E."/>
            <person name="Henrissat B."/>
            <person name="Morin E."/>
            <person name="Kohler A."/>
            <person name="Barry K."/>
            <person name="LaButti K."/>
            <person name="Morin E."/>
            <person name="Salamov A."/>
            <person name="Lipzen A."/>
            <person name="Mereny Z."/>
            <person name="Hegedus B."/>
            <person name="Baldrian P."/>
            <person name="Stursova M."/>
            <person name="Weitz H."/>
            <person name="Taylor A."/>
            <person name="Grigoriev I.V."/>
            <person name="Nagy L.G."/>
            <person name="Martin F."/>
            <person name="Kauserud H."/>
        </authorList>
    </citation>
    <scope>NUCLEOTIDE SEQUENCE</scope>
    <source>
        <strain evidence="7">9284</strain>
    </source>
</reference>
<keyword evidence="1" id="KW-0479">Metal-binding</keyword>
<accession>A0AAD7B8N4</accession>
<dbReference type="PROSITE" id="PS50865">
    <property type="entry name" value="ZF_MYND_2"/>
    <property type="match status" value="1"/>
</dbReference>
<feature type="region of interest" description="Disordered" evidence="5">
    <location>
        <begin position="27"/>
        <end position="67"/>
    </location>
</feature>
<evidence type="ECO:0000313" key="7">
    <source>
        <dbReference type="EMBL" id="KAJ7613142.1"/>
    </source>
</evidence>
<organism evidence="7 8">
    <name type="scientific">Roridomyces roridus</name>
    <dbReference type="NCBI Taxonomy" id="1738132"/>
    <lineage>
        <taxon>Eukaryota</taxon>
        <taxon>Fungi</taxon>
        <taxon>Dikarya</taxon>
        <taxon>Basidiomycota</taxon>
        <taxon>Agaricomycotina</taxon>
        <taxon>Agaricomycetes</taxon>
        <taxon>Agaricomycetidae</taxon>
        <taxon>Agaricales</taxon>
        <taxon>Marasmiineae</taxon>
        <taxon>Mycenaceae</taxon>
        <taxon>Roridomyces</taxon>
    </lineage>
</organism>
<name>A0AAD7B8N4_9AGAR</name>
<proteinExistence type="predicted"/>
<dbReference type="EMBL" id="JARKIF010000029">
    <property type="protein sequence ID" value="KAJ7613142.1"/>
    <property type="molecule type" value="Genomic_DNA"/>
</dbReference>
<evidence type="ECO:0000256" key="1">
    <source>
        <dbReference type="ARBA" id="ARBA00022723"/>
    </source>
</evidence>